<evidence type="ECO:0000313" key="2">
    <source>
        <dbReference type="EMBL" id="KPL79904.1"/>
    </source>
</evidence>
<sequence length="947" mass="104449">MIAALVIGLPAVMPEPAAVKAIGAQEIAGIHLVPPRGDQMKQIIEKEEARVGGDTDKAKENVIKAFSKKSDTWVNPEMAERALQYEAGVNSQIDSQGGILKGKVQKVSVKILAMAVQFTDENEQIDVERAIDHDNDPDTPKICVRFDEIHSGPQQGEIEEPVGPDDVEEGMPYDNNTVWYTPAQTASMKFYESMIFGYKGAGRVRMDLIDPRDGKPGINLKGVTVQDYYDKVAGKGNVKLSGKVVGWIQSDHSEAFYGADNCAEEHAGGTWADLDDNPDTPKTRVYPAHLVKESVEKYNATFATPAAAWKFWKQYDANKDGLVDTFWMIHAGMGQEAGGGAQGDDSIWSHSSDVRYYLPEALYAYEDDPANPNDWSIQVGPYTFQPENAEVGVFSEEFGHNVFGLPDLYVTDGAQGSIAFWSIMESGAWGGWLGGTQPLGMPLWFRMIADCGGVACNWDKPLFNRMYADPEEKTTIAALEGAPRGAIKGARINLPRMWETIPNPVGTGIAIHSGAGRDMTDVTMDFTFDVPAAPATNILTIPSNYDIEEDWDYGYVMIKDNSDPANPFVSLNDLDGILTDSNPNGNLDPGAYGLTGSGRADLQFDLAAYAGKNVTLRLRYETDAAVSQNGWFVDDIMLDTEVLADFDTVGTLDEWTNSDPGWMTVPTTKSYSQYYLVELRNNGRYDGSARTAYVTTHEETMIDPDGDGTYDTPADIWMVDRVPYNIPAALIYYRNTKYGSTYAQRGYYGDLPSYGPKYQLLLVDVNEEAVRAFDPAAPVQNFDSWLFSFNARVGSYDAGLTMQPVEGFEISRAKYIADYDENGKPIYAYVENLEYPGKPATTVFDDRQGYYPGFFYADGRWYLSNRDGSAVIPAVDMYSTRVTDFDGNPLTAKYGSTLLSILPHYFGSGNPGDEGQQYGVMIELLGVNKPGNKAIIKMWNSTYGMEN</sequence>
<evidence type="ECO:0000313" key="3">
    <source>
        <dbReference type="Proteomes" id="UP000050501"/>
    </source>
</evidence>
<dbReference type="InterPro" id="IPR008757">
    <property type="entry name" value="Peptidase_M6-like_domain"/>
</dbReference>
<reference evidence="2 3" key="1">
    <citation type="submission" date="2015-07" db="EMBL/GenBank/DDBJ databases">
        <title>Genome sequence of Levilinea saccharolytica DSM 16555.</title>
        <authorList>
            <person name="Hemp J."/>
            <person name="Ward L.M."/>
            <person name="Pace L.A."/>
            <person name="Fischer W.W."/>
        </authorList>
    </citation>
    <scope>NUCLEOTIDE SEQUENCE [LARGE SCALE GENOMIC DNA]</scope>
    <source>
        <strain evidence="2 3">KIBI-1</strain>
    </source>
</reference>
<feature type="domain" description="Peptidase M6-like" evidence="1">
    <location>
        <begin position="223"/>
        <end position="444"/>
    </location>
</feature>
<comment type="caution">
    <text evidence="2">The sequence shown here is derived from an EMBL/GenBank/DDBJ whole genome shotgun (WGS) entry which is preliminary data.</text>
</comment>
<gene>
    <name evidence="2" type="ORF">ADN01_13355</name>
</gene>
<dbReference type="Pfam" id="PF05547">
    <property type="entry name" value="Peptidase_M6"/>
    <property type="match status" value="1"/>
</dbReference>
<dbReference type="Proteomes" id="UP000050501">
    <property type="component" value="Unassembled WGS sequence"/>
</dbReference>
<dbReference type="PANTHER" id="PTHR41775">
    <property type="entry name" value="SECRETED PROTEIN-RELATED"/>
    <property type="match status" value="1"/>
</dbReference>
<keyword evidence="3" id="KW-1185">Reference proteome</keyword>
<dbReference type="GO" id="GO:0008233">
    <property type="term" value="F:peptidase activity"/>
    <property type="evidence" value="ECO:0007669"/>
    <property type="project" value="InterPro"/>
</dbReference>
<dbReference type="STRING" id="229921.ADN01_13355"/>
<organism evidence="2 3">
    <name type="scientific">Levilinea saccharolytica</name>
    <dbReference type="NCBI Taxonomy" id="229921"/>
    <lineage>
        <taxon>Bacteria</taxon>
        <taxon>Bacillati</taxon>
        <taxon>Chloroflexota</taxon>
        <taxon>Anaerolineae</taxon>
        <taxon>Anaerolineales</taxon>
        <taxon>Anaerolineaceae</taxon>
        <taxon>Levilinea</taxon>
    </lineage>
</organism>
<dbReference type="Pfam" id="PF20773">
    <property type="entry name" value="InhA-like_MAM"/>
    <property type="match status" value="1"/>
</dbReference>
<dbReference type="EMBL" id="LGCM01000045">
    <property type="protein sequence ID" value="KPL79904.1"/>
    <property type="molecule type" value="Genomic_DNA"/>
</dbReference>
<name>A0A0P6XC79_9CHLR</name>
<dbReference type="GO" id="GO:0006508">
    <property type="term" value="P:proteolysis"/>
    <property type="evidence" value="ECO:0007669"/>
    <property type="project" value="InterPro"/>
</dbReference>
<proteinExistence type="predicted"/>
<protein>
    <recommendedName>
        <fullName evidence="1">Peptidase M6-like domain-containing protein</fullName>
    </recommendedName>
</protein>
<accession>A0A0P6XC79</accession>
<dbReference type="AlphaFoldDB" id="A0A0P6XC79"/>
<dbReference type="NCBIfam" id="TIGR03296">
    <property type="entry name" value="M6dom_TIGR03296"/>
    <property type="match status" value="1"/>
</dbReference>
<evidence type="ECO:0000259" key="1">
    <source>
        <dbReference type="Pfam" id="PF05547"/>
    </source>
</evidence>
<dbReference type="PANTHER" id="PTHR41775:SF1">
    <property type="entry name" value="PEPTIDASE M6-LIKE DOMAIN-CONTAINING PROTEIN"/>
    <property type="match status" value="1"/>
</dbReference>